<reference evidence="1" key="2">
    <citation type="journal article" date="2015" name="Data Brief">
        <title>Shoot transcriptome of the giant reed, Arundo donax.</title>
        <authorList>
            <person name="Barrero R.A."/>
            <person name="Guerrero F.D."/>
            <person name="Moolhuijzen P."/>
            <person name="Goolsby J.A."/>
            <person name="Tidwell J."/>
            <person name="Bellgard S.E."/>
            <person name="Bellgard M.I."/>
        </authorList>
    </citation>
    <scope>NUCLEOTIDE SEQUENCE</scope>
    <source>
        <tissue evidence="1">Shoot tissue taken approximately 20 cm above the soil surface</tissue>
    </source>
</reference>
<name>A0A0A9HLC1_ARUDO</name>
<accession>A0A0A9HLC1</accession>
<protein>
    <submittedName>
        <fullName evidence="1">Uncharacterized protein</fullName>
    </submittedName>
</protein>
<dbReference type="EMBL" id="GBRH01164203">
    <property type="protein sequence ID" value="JAE33693.1"/>
    <property type="molecule type" value="Transcribed_RNA"/>
</dbReference>
<reference evidence="1" key="1">
    <citation type="submission" date="2014-09" db="EMBL/GenBank/DDBJ databases">
        <authorList>
            <person name="Magalhaes I.L.F."/>
            <person name="Oliveira U."/>
            <person name="Santos F.R."/>
            <person name="Vidigal T.H.D.A."/>
            <person name="Brescovit A.D."/>
            <person name="Santos A.J."/>
        </authorList>
    </citation>
    <scope>NUCLEOTIDE SEQUENCE</scope>
    <source>
        <tissue evidence="1">Shoot tissue taken approximately 20 cm above the soil surface</tissue>
    </source>
</reference>
<proteinExistence type="predicted"/>
<organism evidence="1">
    <name type="scientific">Arundo donax</name>
    <name type="common">Giant reed</name>
    <name type="synonym">Donax arundinaceus</name>
    <dbReference type="NCBI Taxonomy" id="35708"/>
    <lineage>
        <taxon>Eukaryota</taxon>
        <taxon>Viridiplantae</taxon>
        <taxon>Streptophyta</taxon>
        <taxon>Embryophyta</taxon>
        <taxon>Tracheophyta</taxon>
        <taxon>Spermatophyta</taxon>
        <taxon>Magnoliopsida</taxon>
        <taxon>Liliopsida</taxon>
        <taxon>Poales</taxon>
        <taxon>Poaceae</taxon>
        <taxon>PACMAD clade</taxon>
        <taxon>Arundinoideae</taxon>
        <taxon>Arundineae</taxon>
        <taxon>Arundo</taxon>
    </lineage>
</organism>
<dbReference type="AlphaFoldDB" id="A0A0A9HLC1"/>
<evidence type="ECO:0000313" key="1">
    <source>
        <dbReference type="EMBL" id="JAE33693.1"/>
    </source>
</evidence>
<sequence length="56" mass="6755">MLIHHRKYRHRRSRAYGLDKFCKGKTGQKKREYYIALSPSRSHPIQVRKVSVATWK</sequence>